<dbReference type="Pfam" id="PF12833">
    <property type="entry name" value="HTH_18"/>
    <property type="match status" value="1"/>
</dbReference>
<keyword evidence="4 10" id="KW-0597">Phosphoprotein</keyword>
<gene>
    <name evidence="14" type="ORF">H0486_04430</name>
</gene>
<keyword evidence="11" id="KW-0175">Coiled coil</keyword>
<dbReference type="GO" id="GO:0005737">
    <property type="term" value="C:cytoplasm"/>
    <property type="evidence" value="ECO:0007669"/>
    <property type="project" value="UniProtKB-SubCell"/>
</dbReference>
<comment type="caution">
    <text evidence="14">The sequence shown here is derived from an EMBL/GenBank/DDBJ whole genome shotgun (WGS) entry which is preliminary data.</text>
</comment>
<evidence type="ECO:0000256" key="5">
    <source>
        <dbReference type="ARBA" id="ARBA00023012"/>
    </source>
</evidence>
<reference evidence="14 15" key="1">
    <citation type="submission" date="2020-07" db="EMBL/GenBank/DDBJ databases">
        <title>Characterization and genome sequencing of isolate MD1, a novel member within the family Lachnospiraceae.</title>
        <authorList>
            <person name="Rettenmaier R."/>
            <person name="Di Bello L."/>
            <person name="Zinser C."/>
            <person name="Scheitz K."/>
            <person name="Liebl W."/>
            <person name="Zverlov V."/>
        </authorList>
    </citation>
    <scope>NUCLEOTIDE SEQUENCE [LARGE SCALE GENOMIC DNA]</scope>
    <source>
        <strain evidence="14 15">MD1</strain>
    </source>
</reference>
<evidence type="ECO:0000313" key="15">
    <source>
        <dbReference type="Proteomes" id="UP000574276"/>
    </source>
</evidence>
<accession>A0A839JXF6</accession>
<dbReference type="SMART" id="SM00342">
    <property type="entry name" value="HTH_ARAC"/>
    <property type="match status" value="1"/>
</dbReference>
<dbReference type="EMBL" id="JACEGA010000001">
    <property type="protein sequence ID" value="MBB2182120.1"/>
    <property type="molecule type" value="Genomic_DNA"/>
</dbReference>
<keyword evidence="8" id="KW-0804">Transcription</keyword>
<dbReference type="SMART" id="SM00448">
    <property type="entry name" value="REC"/>
    <property type="match status" value="1"/>
</dbReference>
<dbReference type="AlphaFoldDB" id="A0A839JXF6"/>
<keyword evidence="7" id="KW-0238">DNA-binding</keyword>
<dbReference type="InterPro" id="IPR011006">
    <property type="entry name" value="CheY-like_superfamily"/>
</dbReference>
<dbReference type="InterPro" id="IPR020449">
    <property type="entry name" value="Tscrpt_reg_AraC-type_HTH"/>
</dbReference>
<dbReference type="CDD" id="cd17536">
    <property type="entry name" value="REC_YesN-like"/>
    <property type="match status" value="1"/>
</dbReference>
<dbReference type="GO" id="GO:0003700">
    <property type="term" value="F:DNA-binding transcription factor activity"/>
    <property type="evidence" value="ECO:0007669"/>
    <property type="project" value="InterPro"/>
</dbReference>
<keyword evidence="15" id="KW-1185">Reference proteome</keyword>
<sequence length="533" mass="62044">MLKVLIVDDEIRVCRLIQYLIDWESLGFEMLGYVNDGLSAFQIIQEKNPDIVITDIRMPEFGGLELIQQTRNISYNTHFIIISGYSDFSYAQTAIKYGVDDYLLKPIKKKELIQTLDKIKSELDLVKKNIIQTENMRRMLDQSGRKVKSKLLSDMFEAGMAFQYHIQSINDTYFCNFIEGLYQMIGLQIHLNPIPNTQTIGFLNSKVQDAISETFSSYHEVVFTYSCGTMYCLINGTDEEFSSLKTDLQKLRTLILSFKDVFDGIRPIIALSERMSEINTVPILKQQVEYVLMNKLFYNIDTPLMYKPHPEVPSIDHVLGNSFRKDFMIYVETLDFYNLSNLLKTIQETLKHTSPIDGKYVLDIYHEIVSLFLFSVKSNSINLDLKTIEEDFNENFNRFTSIDECFQYLNDRLINYLSEWQNEKALAHSKPIRQAKQYINEHYKEPLTLEIIGSFIGLNPTYFSSVFKKETGASFIDYLTEVRVQNSKNLLVNTSISVYDVAEQCGFNDMKYFNKKFKKYTGLSPSEYRKLYS</sequence>
<dbReference type="PANTHER" id="PTHR42713">
    <property type="entry name" value="HISTIDINE KINASE-RELATED"/>
    <property type="match status" value="1"/>
</dbReference>
<evidence type="ECO:0000256" key="7">
    <source>
        <dbReference type="ARBA" id="ARBA00023125"/>
    </source>
</evidence>
<evidence type="ECO:0000259" key="13">
    <source>
        <dbReference type="PROSITE" id="PS50110"/>
    </source>
</evidence>
<evidence type="ECO:0000256" key="9">
    <source>
        <dbReference type="ARBA" id="ARBA00024867"/>
    </source>
</evidence>
<proteinExistence type="predicted"/>
<feature type="domain" description="HTH araC/xylS-type" evidence="12">
    <location>
        <begin position="433"/>
        <end position="531"/>
    </location>
</feature>
<protein>
    <recommendedName>
        <fullName evidence="2">Stage 0 sporulation protein A homolog</fullName>
    </recommendedName>
</protein>
<dbReference type="InterPro" id="IPR009057">
    <property type="entry name" value="Homeodomain-like_sf"/>
</dbReference>
<dbReference type="PROSITE" id="PS50110">
    <property type="entry name" value="RESPONSE_REGULATORY"/>
    <property type="match status" value="1"/>
</dbReference>
<feature type="coiled-coil region" evidence="11">
    <location>
        <begin position="109"/>
        <end position="136"/>
    </location>
</feature>
<organism evidence="14 15">
    <name type="scientific">Variimorphobacter saccharofermentans</name>
    <dbReference type="NCBI Taxonomy" id="2755051"/>
    <lineage>
        <taxon>Bacteria</taxon>
        <taxon>Bacillati</taxon>
        <taxon>Bacillota</taxon>
        <taxon>Clostridia</taxon>
        <taxon>Lachnospirales</taxon>
        <taxon>Lachnospiraceae</taxon>
        <taxon>Variimorphobacter</taxon>
    </lineage>
</organism>
<dbReference type="PROSITE" id="PS01124">
    <property type="entry name" value="HTH_ARAC_FAMILY_2"/>
    <property type="match status" value="1"/>
</dbReference>
<evidence type="ECO:0000256" key="3">
    <source>
        <dbReference type="ARBA" id="ARBA00022490"/>
    </source>
</evidence>
<keyword evidence="6" id="KW-0805">Transcription regulation</keyword>
<keyword evidence="5" id="KW-0902">Two-component regulatory system</keyword>
<dbReference type="Gene3D" id="1.10.10.60">
    <property type="entry name" value="Homeodomain-like"/>
    <property type="match status" value="2"/>
</dbReference>
<dbReference type="SUPFAM" id="SSF46689">
    <property type="entry name" value="Homeodomain-like"/>
    <property type="match status" value="2"/>
</dbReference>
<feature type="modified residue" description="4-aspartylphosphate" evidence="10">
    <location>
        <position position="55"/>
    </location>
</feature>
<dbReference type="GO" id="GO:0000160">
    <property type="term" value="P:phosphorelay signal transduction system"/>
    <property type="evidence" value="ECO:0007669"/>
    <property type="project" value="UniProtKB-KW"/>
</dbReference>
<dbReference type="InterPro" id="IPR018060">
    <property type="entry name" value="HTH_AraC"/>
</dbReference>
<dbReference type="SUPFAM" id="SSF52172">
    <property type="entry name" value="CheY-like"/>
    <property type="match status" value="1"/>
</dbReference>
<evidence type="ECO:0000256" key="6">
    <source>
        <dbReference type="ARBA" id="ARBA00023015"/>
    </source>
</evidence>
<evidence type="ECO:0000256" key="4">
    <source>
        <dbReference type="ARBA" id="ARBA00022553"/>
    </source>
</evidence>
<evidence type="ECO:0000256" key="10">
    <source>
        <dbReference type="PROSITE-ProRule" id="PRU00169"/>
    </source>
</evidence>
<dbReference type="Proteomes" id="UP000574276">
    <property type="component" value="Unassembled WGS sequence"/>
</dbReference>
<dbReference type="Pfam" id="PF00072">
    <property type="entry name" value="Response_reg"/>
    <property type="match status" value="1"/>
</dbReference>
<evidence type="ECO:0000256" key="8">
    <source>
        <dbReference type="ARBA" id="ARBA00023163"/>
    </source>
</evidence>
<evidence type="ECO:0000256" key="11">
    <source>
        <dbReference type="SAM" id="Coils"/>
    </source>
</evidence>
<dbReference type="PROSITE" id="PS00041">
    <property type="entry name" value="HTH_ARAC_FAMILY_1"/>
    <property type="match status" value="1"/>
</dbReference>
<evidence type="ECO:0000259" key="12">
    <source>
        <dbReference type="PROSITE" id="PS01124"/>
    </source>
</evidence>
<dbReference type="PRINTS" id="PR00032">
    <property type="entry name" value="HTHARAC"/>
</dbReference>
<dbReference type="InterPro" id="IPR051552">
    <property type="entry name" value="HptR"/>
</dbReference>
<dbReference type="PANTHER" id="PTHR42713:SF3">
    <property type="entry name" value="TRANSCRIPTIONAL REGULATORY PROTEIN HPTR"/>
    <property type="match status" value="1"/>
</dbReference>
<evidence type="ECO:0000256" key="1">
    <source>
        <dbReference type="ARBA" id="ARBA00004496"/>
    </source>
</evidence>
<evidence type="ECO:0000313" key="14">
    <source>
        <dbReference type="EMBL" id="MBB2182120.1"/>
    </source>
</evidence>
<comment type="subcellular location">
    <subcellularLocation>
        <location evidence="1">Cytoplasm</location>
    </subcellularLocation>
</comment>
<evidence type="ECO:0000256" key="2">
    <source>
        <dbReference type="ARBA" id="ARBA00018672"/>
    </source>
</evidence>
<dbReference type="InterPro" id="IPR018062">
    <property type="entry name" value="HTH_AraC-typ_CS"/>
</dbReference>
<name>A0A839JXF6_9FIRM</name>
<keyword evidence="3" id="KW-0963">Cytoplasm</keyword>
<feature type="domain" description="Response regulatory" evidence="13">
    <location>
        <begin position="3"/>
        <end position="120"/>
    </location>
</feature>
<dbReference type="InterPro" id="IPR001789">
    <property type="entry name" value="Sig_transdc_resp-reg_receiver"/>
</dbReference>
<dbReference type="Gene3D" id="3.40.50.2300">
    <property type="match status" value="1"/>
</dbReference>
<comment type="function">
    <text evidence="9">May play the central regulatory role in sporulation. It may be an element of the effector pathway responsible for the activation of sporulation genes in response to nutritional stress. Spo0A may act in concert with spo0H (a sigma factor) to control the expression of some genes that are critical to the sporulation process.</text>
</comment>
<dbReference type="GO" id="GO:0043565">
    <property type="term" value="F:sequence-specific DNA binding"/>
    <property type="evidence" value="ECO:0007669"/>
    <property type="project" value="InterPro"/>
</dbReference>
<dbReference type="RefSeq" id="WP_228351849.1">
    <property type="nucleotide sequence ID" value="NZ_JACEGA010000001.1"/>
</dbReference>